<reference evidence="6" key="1">
    <citation type="submission" date="2014-08" db="EMBL/GenBank/DDBJ databases">
        <authorList>
            <person name="Murali S."/>
            <person name="Richards S."/>
            <person name="Bandaranaike D."/>
            <person name="Bellair M."/>
            <person name="Blankenburg K."/>
            <person name="Chao H."/>
            <person name="Dinh H."/>
            <person name="Doddapaneni H."/>
            <person name="Dugan-Rocha S."/>
            <person name="Elkadiri S."/>
            <person name="Gnanaolivu R."/>
            <person name="Hughes D."/>
            <person name="Lee S."/>
            <person name="Li M."/>
            <person name="Ming W."/>
            <person name="Munidasa M."/>
            <person name="Muniz J."/>
            <person name="Nguyen L."/>
            <person name="Osuji N."/>
            <person name="Pu L.-L."/>
            <person name="Puazo M."/>
            <person name="Skinner E."/>
            <person name="Qu C."/>
            <person name="Quiroz J."/>
            <person name="Raj R."/>
            <person name="Weissenberger G."/>
            <person name="Xin Y."/>
            <person name="Zou X."/>
            <person name="Han Y."/>
            <person name="Worley K."/>
            <person name="Muzny D."/>
            <person name="Gibbs R."/>
        </authorList>
    </citation>
    <scope>NUCLEOTIDE SEQUENCE</scope>
    <source>
        <strain evidence="6">HAZT.00-mixed</strain>
        <tissue evidence="6">Whole organism</tissue>
    </source>
</reference>
<feature type="region of interest" description="Disordered" evidence="4">
    <location>
        <begin position="1"/>
        <end position="21"/>
    </location>
</feature>
<keyword evidence="1 3" id="KW-0238">DNA-binding</keyword>
<feature type="DNA-binding region" description="HMG box" evidence="3">
    <location>
        <begin position="75"/>
        <end position="110"/>
    </location>
</feature>
<feature type="compositionally biased region" description="Basic and acidic residues" evidence="4">
    <location>
        <begin position="98"/>
        <end position="110"/>
    </location>
</feature>
<dbReference type="SUPFAM" id="SSF47095">
    <property type="entry name" value="HMG-box"/>
    <property type="match status" value="1"/>
</dbReference>
<evidence type="ECO:0000256" key="3">
    <source>
        <dbReference type="PROSITE-ProRule" id="PRU00267"/>
    </source>
</evidence>
<comment type="caution">
    <text evidence="6">The sequence shown here is derived from an EMBL/GenBank/DDBJ whole genome shotgun (WGS) entry which is preliminary data.</text>
</comment>
<dbReference type="PROSITE" id="PS50118">
    <property type="entry name" value="HMG_BOX_2"/>
    <property type="match status" value="1"/>
</dbReference>
<dbReference type="GO" id="GO:0005634">
    <property type="term" value="C:nucleus"/>
    <property type="evidence" value="ECO:0007669"/>
    <property type="project" value="UniProtKB-UniRule"/>
</dbReference>
<evidence type="ECO:0000256" key="1">
    <source>
        <dbReference type="ARBA" id="ARBA00023125"/>
    </source>
</evidence>
<dbReference type="InterPro" id="IPR036910">
    <property type="entry name" value="HMG_box_dom_sf"/>
</dbReference>
<name>A0A6A0H324_HYAAZ</name>
<dbReference type="InterPro" id="IPR009071">
    <property type="entry name" value="HMG_box_dom"/>
</dbReference>
<dbReference type="AlphaFoldDB" id="A0A6A0H324"/>
<dbReference type="InterPro" id="IPR050140">
    <property type="entry name" value="SRY-related_HMG-box_TF-like"/>
</dbReference>
<protein>
    <recommendedName>
        <fullName evidence="5">HMG box domain-containing protein</fullName>
    </recommendedName>
</protein>
<dbReference type="PANTHER" id="PTHR10270:SF324">
    <property type="entry name" value="SOX DOMAIN-CONTAINING PROTEIN DICHAETE-RELATED"/>
    <property type="match status" value="1"/>
</dbReference>
<accession>A0A6A0H324</accession>
<sequence length="110" mass="12595">MEQFSDIEHLNREQINRDQLNREHLKQEEILIQAQQEHDSEYTRLLLSGSADSAVTRGSADPGVVLASGSVGDHIKRPMNAFMVWSRGQRRKMAQDNPKMHNSEISKRLV</sequence>
<evidence type="ECO:0000313" key="6">
    <source>
        <dbReference type="EMBL" id="KAA0198011.1"/>
    </source>
</evidence>
<evidence type="ECO:0000256" key="2">
    <source>
        <dbReference type="ARBA" id="ARBA00023242"/>
    </source>
</evidence>
<dbReference type="PANTHER" id="PTHR10270">
    <property type="entry name" value="SOX TRANSCRIPTION FACTOR"/>
    <property type="match status" value="1"/>
</dbReference>
<feature type="domain" description="HMG box" evidence="5">
    <location>
        <begin position="75"/>
        <end position="110"/>
    </location>
</feature>
<reference evidence="6" key="3">
    <citation type="submission" date="2019-06" db="EMBL/GenBank/DDBJ databases">
        <authorList>
            <person name="Poynton C."/>
            <person name="Hasenbein S."/>
            <person name="Benoit J.B."/>
            <person name="Sepulveda M.S."/>
            <person name="Poelchau M.F."/>
            <person name="Murali S.C."/>
            <person name="Chen S."/>
            <person name="Glastad K.M."/>
            <person name="Werren J.H."/>
            <person name="Vineis J.H."/>
            <person name="Bowen J.L."/>
            <person name="Friedrich M."/>
            <person name="Jones J."/>
            <person name="Robertson H.M."/>
            <person name="Feyereisen R."/>
            <person name="Mechler-Hickson A."/>
            <person name="Mathers N."/>
            <person name="Lee C.E."/>
            <person name="Colbourne J.K."/>
            <person name="Biales A."/>
            <person name="Johnston J.S."/>
            <person name="Wellborn G.A."/>
            <person name="Rosendale A.J."/>
            <person name="Cridge A.G."/>
            <person name="Munoz-Torres M.C."/>
            <person name="Bain P.A."/>
            <person name="Manny A.R."/>
            <person name="Major K.M."/>
            <person name="Lambert F.N."/>
            <person name="Vulpe C.D."/>
            <person name="Tuck P."/>
            <person name="Blalock B.J."/>
            <person name="Lin Y.-Y."/>
            <person name="Smith M.E."/>
            <person name="Ochoa-Acuna H."/>
            <person name="Chen M.-J.M."/>
            <person name="Childers C.P."/>
            <person name="Qu J."/>
            <person name="Dugan S."/>
            <person name="Lee S.L."/>
            <person name="Chao H."/>
            <person name="Dinh H."/>
            <person name="Han Y."/>
            <person name="Doddapaneni H."/>
            <person name="Worley K.C."/>
            <person name="Muzny D.M."/>
            <person name="Gibbs R.A."/>
            <person name="Richards S."/>
        </authorList>
    </citation>
    <scope>NUCLEOTIDE SEQUENCE</scope>
    <source>
        <strain evidence="6">HAZT.00-mixed</strain>
        <tissue evidence="6">Whole organism</tissue>
    </source>
</reference>
<dbReference type="EMBL" id="JQDR03007830">
    <property type="protein sequence ID" value="KAA0198011.1"/>
    <property type="molecule type" value="Genomic_DNA"/>
</dbReference>
<dbReference type="GO" id="GO:0030182">
    <property type="term" value="P:neuron differentiation"/>
    <property type="evidence" value="ECO:0007669"/>
    <property type="project" value="TreeGrafter"/>
</dbReference>
<dbReference type="GO" id="GO:0000122">
    <property type="term" value="P:negative regulation of transcription by RNA polymerase II"/>
    <property type="evidence" value="ECO:0007669"/>
    <property type="project" value="TreeGrafter"/>
</dbReference>
<proteinExistence type="predicted"/>
<feature type="region of interest" description="Disordered" evidence="4">
    <location>
        <begin position="89"/>
        <end position="110"/>
    </location>
</feature>
<reference evidence="6" key="2">
    <citation type="journal article" date="2018" name="Environ. Sci. Technol.">
        <title>The Toxicogenome of Hyalella azteca: A Model for Sediment Ecotoxicology and Evolutionary Toxicology.</title>
        <authorList>
            <person name="Poynton H.C."/>
            <person name="Hasenbein S."/>
            <person name="Benoit J.B."/>
            <person name="Sepulveda M.S."/>
            <person name="Poelchau M.F."/>
            <person name="Hughes D.S.T."/>
            <person name="Murali S.C."/>
            <person name="Chen S."/>
            <person name="Glastad K.M."/>
            <person name="Goodisman M.A.D."/>
            <person name="Werren J.H."/>
            <person name="Vineis J.H."/>
            <person name="Bowen J.L."/>
            <person name="Friedrich M."/>
            <person name="Jones J."/>
            <person name="Robertson H.M."/>
            <person name="Feyereisen R."/>
            <person name="Mechler-Hickson A."/>
            <person name="Mathers N."/>
            <person name="Lee C.E."/>
            <person name="Colbourne J.K."/>
            <person name="Biales A."/>
            <person name="Johnston J.S."/>
            <person name="Wellborn G.A."/>
            <person name="Rosendale A.J."/>
            <person name="Cridge A.G."/>
            <person name="Munoz-Torres M.C."/>
            <person name="Bain P.A."/>
            <person name="Manny A.R."/>
            <person name="Major K.M."/>
            <person name="Lambert F.N."/>
            <person name="Vulpe C.D."/>
            <person name="Tuck P."/>
            <person name="Blalock B.J."/>
            <person name="Lin Y.Y."/>
            <person name="Smith M.E."/>
            <person name="Ochoa-Acuna H."/>
            <person name="Chen M.M."/>
            <person name="Childers C.P."/>
            <person name="Qu J."/>
            <person name="Dugan S."/>
            <person name="Lee S.L."/>
            <person name="Chao H."/>
            <person name="Dinh H."/>
            <person name="Han Y."/>
            <person name="Doddapaneni H."/>
            <person name="Worley K.C."/>
            <person name="Muzny D.M."/>
            <person name="Gibbs R.A."/>
            <person name="Richards S."/>
        </authorList>
    </citation>
    <scope>NUCLEOTIDE SEQUENCE</scope>
    <source>
        <strain evidence="6">HAZT.00-mixed</strain>
        <tissue evidence="6">Whole organism</tissue>
    </source>
</reference>
<dbReference type="Pfam" id="PF00505">
    <property type="entry name" value="HMG_box"/>
    <property type="match status" value="1"/>
</dbReference>
<gene>
    <name evidence="6" type="ORF">HAZT_HAZT000023</name>
</gene>
<dbReference type="GO" id="GO:0007420">
    <property type="term" value="P:brain development"/>
    <property type="evidence" value="ECO:0007669"/>
    <property type="project" value="TreeGrafter"/>
</dbReference>
<dbReference type="GO" id="GO:0001228">
    <property type="term" value="F:DNA-binding transcription activator activity, RNA polymerase II-specific"/>
    <property type="evidence" value="ECO:0007669"/>
    <property type="project" value="TreeGrafter"/>
</dbReference>
<dbReference type="GO" id="GO:0000978">
    <property type="term" value="F:RNA polymerase II cis-regulatory region sequence-specific DNA binding"/>
    <property type="evidence" value="ECO:0007669"/>
    <property type="project" value="TreeGrafter"/>
</dbReference>
<dbReference type="Gene3D" id="1.10.30.10">
    <property type="entry name" value="High mobility group box domain"/>
    <property type="match status" value="1"/>
</dbReference>
<dbReference type="Proteomes" id="UP000711488">
    <property type="component" value="Unassembled WGS sequence"/>
</dbReference>
<organism evidence="6">
    <name type="scientific">Hyalella azteca</name>
    <name type="common">Amphipod</name>
    <dbReference type="NCBI Taxonomy" id="294128"/>
    <lineage>
        <taxon>Eukaryota</taxon>
        <taxon>Metazoa</taxon>
        <taxon>Ecdysozoa</taxon>
        <taxon>Arthropoda</taxon>
        <taxon>Crustacea</taxon>
        <taxon>Multicrustacea</taxon>
        <taxon>Malacostraca</taxon>
        <taxon>Eumalacostraca</taxon>
        <taxon>Peracarida</taxon>
        <taxon>Amphipoda</taxon>
        <taxon>Senticaudata</taxon>
        <taxon>Talitrida</taxon>
        <taxon>Talitroidea</taxon>
        <taxon>Hyalellidae</taxon>
        <taxon>Hyalella</taxon>
    </lineage>
</organism>
<keyword evidence="2 3" id="KW-0539">Nucleus</keyword>
<evidence type="ECO:0000256" key="4">
    <source>
        <dbReference type="SAM" id="MobiDB-lite"/>
    </source>
</evidence>
<evidence type="ECO:0000259" key="5">
    <source>
        <dbReference type="PROSITE" id="PS50118"/>
    </source>
</evidence>